<evidence type="ECO:0000313" key="2">
    <source>
        <dbReference type="EMBL" id="SDZ82784.1"/>
    </source>
</evidence>
<feature type="transmembrane region" description="Helical" evidence="1">
    <location>
        <begin position="30"/>
        <end position="48"/>
    </location>
</feature>
<evidence type="ECO:0000256" key="1">
    <source>
        <dbReference type="SAM" id="Phobius"/>
    </source>
</evidence>
<protein>
    <submittedName>
        <fullName evidence="2">Uncharacterized protein</fullName>
    </submittedName>
</protein>
<name>A0A1H3W8N4_9EURY</name>
<evidence type="ECO:0000313" key="3">
    <source>
        <dbReference type="Proteomes" id="UP000236755"/>
    </source>
</evidence>
<proteinExistence type="predicted"/>
<organism evidence="2 3">
    <name type="scientific">Haloplanus vescus</name>
    <dbReference type="NCBI Taxonomy" id="555874"/>
    <lineage>
        <taxon>Archaea</taxon>
        <taxon>Methanobacteriati</taxon>
        <taxon>Methanobacteriota</taxon>
        <taxon>Stenosarchaea group</taxon>
        <taxon>Halobacteria</taxon>
        <taxon>Halobacteriales</taxon>
        <taxon>Haloferacaceae</taxon>
        <taxon>Haloplanus</taxon>
    </lineage>
</organism>
<keyword evidence="3" id="KW-1185">Reference proteome</keyword>
<dbReference type="STRING" id="555874.SAMN04488065_0612"/>
<dbReference type="Proteomes" id="UP000236755">
    <property type="component" value="Unassembled WGS sequence"/>
</dbReference>
<sequence length="60" mass="6260">MGIPNAALYGSVGGLAGLAGVYITYANPDWFLAVLPVMLLAVALYMYQLEPVVSDGPMQG</sequence>
<accession>A0A1H3W8N4</accession>
<keyword evidence="1" id="KW-0812">Transmembrane</keyword>
<keyword evidence="1" id="KW-1133">Transmembrane helix</keyword>
<feature type="transmembrane region" description="Helical" evidence="1">
    <location>
        <begin position="6"/>
        <end position="23"/>
    </location>
</feature>
<dbReference type="EMBL" id="FNQT01000001">
    <property type="protein sequence ID" value="SDZ82784.1"/>
    <property type="molecule type" value="Genomic_DNA"/>
</dbReference>
<keyword evidence="1" id="KW-0472">Membrane</keyword>
<dbReference type="RefSeq" id="WP_092631243.1">
    <property type="nucleotide sequence ID" value="NZ_FNQT01000001.1"/>
</dbReference>
<reference evidence="2 3" key="1">
    <citation type="submission" date="2016-10" db="EMBL/GenBank/DDBJ databases">
        <authorList>
            <person name="de Groot N.N."/>
        </authorList>
    </citation>
    <scope>NUCLEOTIDE SEQUENCE [LARGE SCALE GENOMIC DNA]</scope>
    <source>
        <strain evidence="2 3">CGMCC 1.8712</strain>
    </source>
</reference>
<dbReference type="AlphaFoldDB" id="A0A1H3W8N4"/>
<gene>
    <name evidence="2" type="ORF">SAMN04488065_0612</name>
</gene>